<dbReference type="SMART" id="SM00248">
    <property type="entry name" value="ANK"/>
    <property type="match status" value="4"/>
</dbReference>
<dbReference type="EMBL" id="CP058554">
    <property type="protein sequence ID" value="QMV74185.1"/>
    <property type="molecule type" value="Genomic_DNA"/>
</dbReference>
<feature type="repeat" description="ANK" evidence="3">
    <location>
        <begin position="128"/>
        <end position="165"/>
    </location>
</feature>
<keyword evidence="7" id="KW-1185">Reference proteome</keyword>
<dbReference type="InterPro" id="IPR002110">
    <property type="entry name" value="Ankyrin_rpt"/>
</dbReference>
<feature type="signal peptide" evidence="5">
    <location>
        <begin position="1"/>
        <end position="30"/>
    </location>
</feature>
<proteinExistence type="predicted"/>
<dbReference type="Pfam" id="PF12796">
    <property type="entry name" value="Ank_2"/>
    <property type="match status" value="1"/>
</dbReference>
<feature type="compositionally biased region" description="Low complexity" evidence="4">
    <location>
        <begin position="226"/>
        <end position="246"/>
    </location>
</feature>
<keyword evidence="5" id="KW-0732">Signal</keyword>
<evidence type="ECO:0000313" key="7">
    <source>
        <dbReference type="Proteomes" id="UP000515240"/>
    </source>
</evidence>
<name>A0A7G5EJL0_9BURK</name>
<dbReference type="PANTHER" id="PTHR46680:SF3">
    <property type="entry name" value="NF-KAPPA-B INHIBITOR CACTUS"/>
    <property type="match status" value="1"/>
</dbReference>
<dbReference type="PANTHER" id="PTHR46680">
    <property type="entry name" value="NF-KAPPA-B INHIBITOR ALPHA"/>
    <property type="match status" value="1"/>
</dbReference>
<keyword evidence="2 3" id="KW-0040">ANK repeat</keyword>
<dbReference type="PROSITE" id="PS51257">
    <property type="entry name" value="PROKAR_LIPOPROTEIN"/>
    <property type="match status" value="1"/>
</dbReference>
<dbReference type="GO" id="GO:0005829">
    <property type="term" value="C:cytosol"/>
    <property type="evidence" value="ECO:0007669"/>
    <property type="project" value="TreeGrafter"/>
</dbReference>
<feature type="repeat" description="ANK" evidence="3">
    <location>
        <begin position="166"/>
        <end position="198"/>
    </location>
</feature>
<evidence type="ECO:0000256" key="4">
    <source>
        <dbReference type="SAM" id="MobiDB-lite"/>
    </source>
</evidence>
<dbReference type="AlphaFoldDB" id="A0A7G5EJL0"/>
<dbReference type="Pfam" id="PF00023">
    <property type="entry name" value="Ank"/>
    <property type="match status" value="1"/>
</dbReference>
<dbReference type="Proteomes" id="UP000515240">
    <property type="component" value="Chromosome"/>
</dbReference>
<reference evidence="6 7" key="1">
    <citation type="journal article" date="2020" name="G3 (Bethesda)">
        <title>CeMbio - The Caenorhabditis elegans Microbiome Resource.</title>
        <authorList>
            <person name="Dirksen P."/>
            <person name="Assie A."/>
            <person name="Zimmermann J."/>
            <person name="Zhang F."/>
            <person name="Tietje A.M."/>
            <person name="Marsh S.A."/>
            <person name="Felix M.A."/>
            <person name="Shapira M."/>
            <person name="Kaleta C."/>
            <person name="Schulenburg H."/>
            <person name="Samuel B."/>
        </authorList>
    </citation>
    <scope>NUCLEOTIDE SEQUENCE [LARGE SCALE GENOMIC DNA]</scope>
    <source>
        <strain evidence="6 7">BIGb0172</strain>
    </source>
</reference>
<dbReference type="InterPro" id="IPR051070">
    <property type="entry name" value="NF-kappa-B_inhibitor"/>
</dbReference>
<dbReference type="PRINTS" id="PR01415">
    <property type="entry name" value="ANKYRIN"/>
</dbReference>
<evidence type="ECO:0000256" key="5">
    <source>
        <dbReference type="SAM" id="SignalP"/>
    </source>
</evidence>
<accession>A0A7G5EJL0</accession>
<dbReference type="KEGG" id="cpis:HS961_15775"/>
<feature type="chain" id="PRO_5028808625" evidence="5">
    <location>
        <begin position="31"/>
        <end position="270"/>
    </location>
</feature>
<evidence type="ECO:0000256" key="3">
    <source>
        <dbReference type="PROSITE-ProRule" id="PRU00023"/>
    </source>
</evidence>
<gene>
    <name evidence="6" type="ORF">HS961_15775</name>
</gene>
<evidence type="ECO:0000313" key="6">
    <source>
        <dbReference type="EMBL" id="QMV74185.1"/>
    </source>
</evidence>
<feature type="region of interest" description="Disordered" evidence="4">
    <location>
        <begin position="226"/>
        <end position="270"/>
    </location>
</feature>
<dbReference type="SUPFAM" id="SSF48403">
    <property type="entry name" value="Ankyrin repeat"/>
    <property type="match status" value="1"/>
</dbReference>
<keyword evidence="1" id="KW-0677">Repeat</keyword>
<dbReference type="GO" id="GO:0051059">
    <property type="term" value="F:NF-kappaB binding"/>
    <property type="evidence" value="ECO:0007669"/>
    <property type="project" value="TreeGrafter"/>
</dbReference>
<evidence type="ECO:0000256" key="1">
    <source>
        <dbReference type="ARBA" id="ARBA00022737"/>
    </source>
</evidence>
<dbReference type="PROSITE" id="PS50297">
    <property type="entry name" value="ANK_REP_REGION"/>
    <property type="match status" value="3"/>
</dbReference>
<feature type="repeat" description="ANK" evidence="3">
    <location>
        <begin position="98"/>
        <end position="130"/>
    </location>
</feature>
<organism evidence="6 7">
    <name type="scientific">Comamonas piscis</name>
    <dbReference type="NCBI Taxonomy" id="1562974"/>
    <lineage>
        <taxon>Bacteria</taxon>
        <taxon>Pseudomonadati</taxon>
        <taxon>Pseudomonadota</taxon>
        <taxon>Betaproteobacteria</taxon>
        <taxon>Burkholderiales</taxon>
        <taxon>Comamonadaceae</taxon>
        <taxon>Comamonas</taxon>
    </lineage>
</organism>
<dbReference type="InterPro" id="IPR036770">
    <property type="entry name" value="Ankyrin_rpt-contain_sf"/>
</dbReference>
<evidence type="ECO:0000256" key="2">
    <source>
        <dbReference type="ARBA" id="ARBA00023043"/>
    </source>
</evidence>
<protein>
    <submittedName>
        <fullName evidence="6">Ankyrin repeat domain-containing protein</fullName>
    </submittedName>
</protein>
<dbReference type="PROSITE" id="PS50088">
    <property type="entry name" value="ANK_REPEAT"/>
    <property type="match status" value="3"/>
</dbReference>
<sequence>MKLLAKPGSLFPLRAACAAALWLACAAAQAGSYDDFFTRIIRDDAKGIEALVQRGFDPNTVSEKGETGLTQAFKLDSYRAAKGMIALPSTNVNLANAKGETPLMMAAIKGQVDLAKALIARDADVNREGWTPLHYAVSAPSEDGSDLQMVALLLEHHAYIDAASPNGTTPLMMAAQYGTRSAVQLLIKEGADPKLKNQQGLTASDFATRADRSEVVSWLVQAGAAPAGSGSAGATAAAKGGSSPKAQPGVYVPQTPAFPQEGRRKIQSNW</sequence>
<dbReference type="GO" id="GO:0071356">
    <property type="term" value="P:cellular response to tumor necrosis factor"/>
    <property type="evidence" value="ECO:0007669"/>
    <property type="project" value="TreeGrafter"/>
</dbReference>
<dbReference type="RefSeq" id="WP_182323595.1">
    <property type="nucleotide sequence ID" value="NZ_CP058554.1"/>
</dbReference>
<dbReference type="Gene3D" id="1.25.40.20">
    <property type="entry name" value="Ankyrin repeat-containing domain"/>
    <property type="match status" value="2"/>
</dbReference>